<evidence type="ECO:0000313" key="3">
    <source>
        <dbReference type="Proteomes" id="UP001519332"/>
    </source>
</evidence>
<accession>A0ABS4TCB3</accession>
<gene>
    <name evidence="2" type="ORF">JOF56_002448</name>
</gene>
<evidence type="ECO:0000313" key="2">
    <source>
        <dbReference type="EMBL" id="MBP2322063.1"/>
    </source>
</evidence>
<dbReference type="EMBL" id="JAGINW010000001">
    <property type="protein sequence ID" value="MBP2322063.1"/>
    <property type="molecule type" value="Genomic_DNA"/>
</dbReference>
<feature type="compositionally biased region" description="Low complexity" evidence="1">
    <location>
        <begin position="21"/>
        <end position="39"/>
    </location>
</feature>
<dbReference type="InterPro" id="IPR024520">
    <property type="entry name" value="DUF3558"/>
</dbReference>
<dbReference type="Pfam" id="PF12079">
    <property type="entry name" value="DUF3558"/>
    <property type="match status" value="1"/>
</dbReference>
<keyword evidence="3" id="KW-1185">Reference proteome</keyword>
<feature type="region of interest" description="Disordered" evidence="1">
    <location>
        <begin position="20"/>
        <end position="39"/>
    </location>
</feature>
<dbReference type="RefSeq" id="WP_209637293.1">
    <property type="nucleotide sequence ID" value="NZ_JAGINW010000001.1"/>
</dbReference>
<protein>
    <recommendedName>
        <fullName evidence="4">DUF3558 domain-containing protein</fullName>
    </recommendedName>
</protein>
<sequence>MLALVAGAALAGCTDTDPGQAIPANGSGNAAPPGGGAPTSIAVPPRPSELSLTGVDACKLFTAAQLDELKVNRTRGRSSASEIYRGAPECVLNVNAKEPFYDYTASLITTEGVEPWLSGKRNVDAKLVSIEGFPAASFVIGGDSDANFRCTTSVGVAGGQQLMIAIDPHTKKAFSGEQLCQMSQQAATLAMQTLKTLK</sequence>
<dbReference type="Proteomes" id="UP001519332">
    <property type="component" value="Unassembled WGS sequence"/>
</dbReference>
<comment type="caution">
    <text evidence="2">The sequence shown here is derived from an EMBL/GenBank/DDBJ whole genome shotgun (WGS) entry which is preliminary data.</text>
</comment>
<evidence type="ECO:0000256" key="1">
    <source>
        <dbReference type="SAM" id="MobiDB-lite"/>
    </source>
</evidence>
<reference evidence="2 3" key="1">
    <citation type="submission" date="2021-03" db="EMBL/GenBank/DDBJ databases">
        <title>Sequencing the genomes of 1000 actinobacteria strains.</title>
        <authorList>
            <person name="Klenk H.-P."/>
        </authorList>
    </citation>
    <scope>NUCLEOTIDE SEQUENCE [LARGE SCALE GENOMIC DNA]</scope>
    <source>
        <strain evidence="2 3">DSM 46670</strain>
    </source>
</reference>
<organism evidence="2 3">
    <name type="scientific">Kibdelosporangium banguiense</name>
    <dbReference type="NCBI Taxonomy" id="1365924"/>
    <lineage>
        <taxon>Bacteria</taxon>
        <taxon>Bacillati</taxon>
        <taxon>Actinomycetota</taxon>
        <taxon>Actinomycetes</taxon>
        <taxon>Pseudonocardiales</taxon>
        <taxon>Pseudonocardiaceae</taxon>
        <taxon>Kibdelosporangium</taxon>
    </lineage>
</organism>
<evidence type="ECO:0008006" key="4">
    <source>
        <dbReference type="Google" id="ProtNLM"/>
    </source>
</evidence>
<name>A0ABS4TCB3_9PSEU</name>
<proteinExistence type="predicted"/>